<dbReference type="Pfam" id="PF12796">
    <property type="entry name" value="Ank_2"/>
    <property type="match status" value="2"/>
</dbReference>
<dbReference type="InParanoid" id="A0A2H3D127"/>
<dbReference type="OMA" id="KHESCTA"/>
<feature type="compositionally biased region" description="Polar residues" evidence="3">
    <location>
        <begin position="1101"/>
        <end position="1111"/>
    </location>
</feature>
<dbReference type="PANTHER" id="PTHR10039">
    <property type="entry name" value="AMELOGENIN"/>
    <property type="match status" value="1"/>
</dbReference>
<evidence type="ECO:0000313" key="6">
    <source>
        <dbReference type="Proteomes" id="UP000217790"/>
    </source>
</evidence>
<dbReference type="PROSITE" id="PS50088">
    <property type="entry name" value="ANK_REPEAT"/>
    <property type="match status" value="2"/>
</dbReference>
<keyword evidence="1" id="KW-0677">Repeat</keyword>
<dbReference type="Proteomes" id="UP000217790">
    <property type="component" value="Unassembled WGS sequence"/>
</dbReference>
<dbReference type="OrthoDB" id="443402at2759"/>
<evidence type="ECO:0000256" key="1">
    <source>
        <dbReference type="ARBA" id="ARBA00022737"/>
    </source>
</evidence>
<keyword evidence="2" id="KW-0040">ANK repeat</keyword>
<sequence>MEATAANCLYNECNQGWFRSCCLIPHIMPPGLHFAPPPPAPRIHNGAFELALQKHLDNLGVKPGLPWFQASDPQEIVDFIQRQQNNYQEASKLHRSVDYWNSKIIEPLRQFFTAVDQGVSSHSAIGGIVWGCIRFIIEIVSVLEVISRELHSYHQYATLLYQDSDIVQTALADVYGAILGVCKVVHRCFYGPGQISRSSVYIFIRSLNPWITSQLDEVIQKFKATTTNLESKVSLERQVREHEQRQSANEDRERAKNKDEREMIAKLELTKQKLLGNIPHIEYQDKHESCTAIFSGRPAPGQWLLRTKPYQLWRKCRTEINNLLWVRGKLGIGKTVLASVIVNNLRSMENVNTNIAVAYLYCGHDQTSKMDPLNILGTITYQLLSLLPANSLAMNTLDDKYDLPVAVSDLKVLLNIVLEGLGRSYIVIDALDECPAVTLQHLLPFLFSLSRQASILVTTRPNAPLIQRAFEGRVQSIVVTARDVNPDIEQYIRQCIVTVDDEANPDRDFGPVIEIRDVSLLTEIIETLIRSAEGMFLWVRLQVQHLAEQRTDHDIRMSLQELPRSLDATYIRSLDHIYHLDDKRRKRVQRVFRWLICAGSPGLNVELVRHAIAVDEMSDHWDSSMVVTNRNGLISDCANLVEFTATPYSKDKDSKTVPTIQFIHTSVKDFLVNPSSGNSDEMQSSPHLSTFFLFHSLSFAHHIIFQSCFKSLSLLDRRTKGPDPCPELSEYVRSPSLLLHLCNADDKDNPELGGLTYSFLRMLSMRTSPIPGMLHDNDEVDIGYYMALHIAAGLSCSNIMSYLVTYGGPVQPPYGGFSVSKRDKFGRTPLHYAAGRLLRCSAVADDGYDCIQLLLEANADVNAVDNRGRTALHYTAKQGAARDRFMPDHFHPESPIQLLLRKGANPNISDVQGDTALHCASRCNWVDKYTLQMLLITHGDPNIPNKNRATCLHILMMNEVPDNNALQILLHGGASPDAQDADGKTPLHILVGKSRFFNNLVRTVKVLLECRVGLNVNARDKEGKTPLHILGRDTGPLCNRRQFPQESASVGHDILELLLRYGADVHMQDLKGCTPCQLIVKNDRIAPRTSHLVVAASSQGSRKPITVSTSKKAPIRPWDSTPHPWEGEEQSESRYGTWSAPAMGLFSTAARM</sequence>
<dbReference type="Gene3D" id="1.25.40.20">
    <property type="entry name" value="Ankyrin repeat-containing domain"/>
    <property type="match status" value="2"/>
</dbReference>
<proteinExistence type="predicted"/>
<evidence type="ECO:0000256" key="3">
    <source>
        <dbReference type="SAM" id="MobiDB-lite"/>
    </source>
</evidence>
<dbReference type="InterPro" id="IPR036770">
    <property type="entry name" value="Ankyrin_rpt-contain_sf"/>
</dbReference>
<reference evidence="6" key="1">
    <citation type="journal article" date="2017" name="Nat. Ecol. Evol.">
        <title>Genome expansion and lineage-specific genetic innovations in the forest pathogenic fungi Armillaria.</title>
        <authorList>
            <person name="Sipos G."/>
            <person name="Prasanna A.N."/>
            <person name="Walter M.C."/>
            <person name="O'Connor E."/>
            <person name="Balint B."/>
            <person name="Krizsan K."/>
            <person name="Kiss B."/>
            <person name="Hess J."/>
            <person name="Varga T."/>
            <person name="Slot J."/>
            <person name="Riley R."/>
            <person name="Boka B."/>
            <person name="Rigling D."/>
            <person name="Barry K."/>
            <person name="Lee J."/>
            <person name="Mihaltcheva S."/>
            <person name="LaButti K."/>
            <person name="Lipzen A."/>
            <person name="Waldron R."/>
            <person name="Moloney N.M."/>
            <person name="Sperisen C."/>
            <person name="Kredics L."/>
            <person name="Vagvoelgyi C."/>
            <person name="Patrignani A."/>
            <person name="Fitzpatrick D."/>
            <person name="Nagy I."/>
            <person name="Doyle S."/>
            <person name="Anderson J.B."/>
            <person name="Grigoriev I.V."/>
            <person name="Gueldener U."/>
            <person name="Muensterkoetter M."/>
            <person name="Nagy L.G."/>
        </authorList>
    </citation>
    <scope>NUCLEOTIDE SEQUENCE [LARGE SCALE GENOMIC DNA]</scope>
    <source>
        <strain evidence="6">Ar21-2</strain>
    </source>
</reference>
<dbReference type="STRING" id="47427.A0A2H3D127"/>
<name>A0A2H3D127_ARMGA</name>
<gene>
    <name evidence="5" type="ORF">ARMGADRAFT_971855</name>
</gene>
<dbReference type="SUPFAM" id="SSF48403">
    <property type="entry name" value="Ankyrin repeat"/>
    <property type="match status" value="1"/>
</dbReference>
<evidence type="ECO:0000259" key="4">
    <source>
        <dbReference type="Pfam" id="PF24883"/>
    </source>
</evidence>
<dbReference type="InterPro" id="IPR027417">
    <property type="entry name" value="P-loop_NTPase"/>
</dbReference>
<dbReference type="Pfam" id="PF24883">
    <property type="entry name" value="NPHP3_N"/>
    <property type="match status" value="1"/>
</dbReference>
<dbReference type="SMART" id="SM00248">
    <property type="entry name" value="ANK"/>
    <property type="match status" value="7"/>
</dbReference>
<evidence type="ECO:0000313" key="5">
    <source>
        <dbReference type="EMBL" id="PBK87434.1"/>
    </source>
</evidence>
<accession>A0A2H3D127</accession>
<keyword evidence="6" id="KW-1185">Reference proteome</keyword>
<dbReference type="InterPro" id="IPR056884">
    <property type="entry name" value="NPHP3-like_N"/>
</dbReference>
<organism evidence="5 6">
    <name type="scientific">Armillaria gallica</name>
    <name type="common">Bulbous honey fungus</name>
    <name type="synonym">Armillaria bulbosa</name>
    <dbReference type="NCBI Taxonomy" id="47427"/>
    <lineage>
        <taxon>Eukaryota</taxon>
        <taxon>Fungi</taxon>
        <taxon>Dikarya</taxon>
        <taxon>Basidiomycota</taxon>
        <taxon>Agaricomycotina</taxon>
        <taxon>Agaricomycetes</taxon>
        <taxon>Agaricomycetidae</taxon>
        <taxon>Agaricales</taxon>
        <taxon>Marasmiineae</taxon>
        <taxon>Physalacriaceae</taxon>
        <taxon>Armillaria</taxon>
    </lineage>
</organism>
<dbReference type="PANTHER" id="PTHR10039:SF14">
    <property type="entry name" value="NACHT DOMAIN-CONTAINING PROTEIN"/>
    <property type="match status" value="1"/>
</dbReference>
<feature type="repeat" description="ANK" evidence="2">
    <location>
        <begin position="825"/>
        <end position="866"/>
    </location>
</feature>
<feature type="region of interest" description="Disordered" evidence="3">
    <location>
        <begin position="240"/>
        <end position="259"/>
    </location>
</feature>
<dbReference type="SUPFAM" id="SSF52540">
    <property type="entry name" value="P-loop containing nucleoside triphosphate hydrolases"/>
    <property type="match status" value="1"/>
</dbReference>
<evidence type="ECO:0000256" key="2">
    <source>
        <dbReference type="PROSITE-ProRule" id="PRU00023"/>
    </source>
</evidence>
<dbReference type="AlphaFoldDB" id="A0A2H3D127"/>
<protein>
    <recommendedName>
        <fullName evidence="4">Nephrocystin 3-like N-terminal domain-containing protein</fullName>
    </recommendedName>
</protein>
<dbReference type="EMBL" id="KZ293678">
    <property type="protein sequence ID" value="PBK87434.1"/>
    <property type="molecule type" value="Genomic_DNA"/>
</dbReference>
<feature type="domain" description="Nephrocystin 3-like N-terminal" evidence="4">
    <location>
        <begin position="301"/>
        <end position="460"/>
    </location>
</feature>
<feature type="region of interest" description="Disordered" evidence="3">
    <location>
        <begin position="1101"/>
        <end position="1134"/>
    </location>
</feature>
<dbReference type="Gene3D" id="3.40.50.300">
    <property type="entry name" value="P-loop containing nucleotide triphosphate hydrolases"/>
    <property type="match status" value="1"/>
</dbReference>
<dbReference type="InterPro" id="IPR002110">
    <property type="entry name" value="Ankyrin_rpt"/>
</dbReference>
<feature type="repeat" description="ANK" evidence="2">
    <location>
        <begin position="867"/>
        <end position="911"/>
    </location>
</feature>